<keyword evidence="7 9" id="KW-0503">Monooxygenase</keyword>
<name>A0A8T0N5W2_PANVG</name>
<dbReference type="FunFam" id="1.10.630.10:FF:000016">
    <property type="entry name" value="Cytochrome P450 78A5"/>
    <property type="match status" value="1"/>
</dbReference>
<evidence type="ECO:0000256" key="7">
    <source>
        <dbReference type="ARBA" id="ARBA00023033"/>
    </source>
</evidence>
<dbReference type="GO" id="GO:0020037">
    <property type="term" value="F:heme binding"/>
    <property type="evidence" value="ECO:0007669"/>
    <property type="project" value="InterPro"/>
</dbReference>
<dbReference type="GO" id="GO:0016705">
    <property type="term" value="F:oxidoreductase activity, acting on paired donors, with incorporation or reduction of molecular oxygen"/>
    <property type="evidence" value="ECO:0007669"/>
    <property type="project" value="InterPro"/>
</dbReference>
<evidence type="ECO:0000256" key="5">
    <source>
        <dbReference type="ARBA" id="ARBA00023002"/>
    </source>
</evidence>
<dbReference type="InterPro" id="IPR001128">
    <property type="entry name" value="Cyt_P450"/>
</dbReference>
<sequence length="559" mass="60863">MESSVESWWVLPMTLIPAISGEQHGNIATIATSFAYLAVFACLAWAGASLLYWAHPGGPAWGKYWRVRGKGPKPSTIPGPRGLPVVGSLGLMSGLAHCSLDDEASRRPGAKRLMALSLGPVRAVVTSHPDVAKEILDSPAFADRPLNHAAYGLMFHRSIGFAEHGAYWRALRRVATGHLFGPRQVEAFAPYRASVGEGIVAALRGAAGSGAVQVRGLLRRASLYYIMRFVFGKEYDVSRAAPPASGKEEVEELLEMVHEGYELLGKENWCDYFPGLAALDPQGVGARCAELMPRVNRFVHGIIQEHRAKVIAGEEARDFVDILLALQESEGLADADIAAVLWVATCPSIHQEMIFRGTDAMAVLMEWTLARLVLHRDVQAKAHRELDEVVGRNNPVAESAAPSLPYLQALLKEALRIHPPGPLLSWRHRAITDTYVDGHLVPAGTTAMVNQWAISRDPEFWDAPLEFQPERFLPGGKAQDVSVLGADGRLVPFGSGRRSCPGKSLAMTTVTAWMATLLHEFEWLPASDAAAAVDLSEVLRLSCEMAVPLEVRVRPRRGV</sequence>
<keyword evidence="12" id="KW-1185">Reference proteome</keyword>
<dbReference type="GO" id="GO:0005506">
    <property type="term" value="F:iron ion binding"/>
    <property type="evidence" value="ECO:0007669"/>
    <property type="project" value="InterPro"/>
</dbReference>
<evidence type="ECO:0000256" key="2">
    <source>
        <dbReference type="ARBA" id="ARBA00010617"/>
    </source>
</evidence>
<dbReference type="Gene3D" id="1.10.630.10">
    <property type="entry name" value="Cytochrome P450"/>
    <property type="match status" value="1"/>
</dbReference>
<keyword evidence="5 9" id="KW-0560">Oxidoreductase</keyword>
<evidence type="ECO:0000256" key="4">
    <source>
        <dbReference type="ARBA" id="ARBA00022723"/>
    </source>
</evidence>
<evidence type="ECO:0000256" key="1">
    <source>
        <dbReference type="ARBA" id="ARBA00001971"/>
    </source>
</evidence>
<proteinExistence type="inferred from homology"/>
<evidence type="ECO:0000256" key="8">
    <source>
        <dbReference type="PIRSR" id="PIRSR602401-1"/>
    </source>
</evidence>
<dbReference type="InterPro" id="IPR002401">
    <property type="entry name" value="Cyt_P450_E_grp-I"/>
</dbReference>
<keyword evidence="10" id="KW-1133">Transmembrane helix</keyword>
<dbReference type="GO" id="GO:0004497">
    <property type="term" value="F:monooxygenase activity"/>
    <property type="evidence" value="ECO:0007669"/>
    <property type="project" value="UniProtKB-KW"/>
</dbReference>
<dbReference type="SUPFAM" id="SSF48264">
    <property type="entry name" value="Cytochrome P450"/>
    <property type="match status" value="1"/>
</dbReference>
<evidence type="ECO:0000256" key="9">
    <source>
        <dbReference type="RuleBase" id="RU000461"/>
    </source>
</evidence>
<dbReference type="InterPro" id="IPR051996">
    <property type="entry name" value="Cytochrome_P450_78A"/>
</dbReference>
<comment type="caution">
    <text evidence="11">The sequence shown here is derived from an EMBL/GenBank/DDBJ whole genome shotgun (WGS) entry which is preliminary data.</text>
</comment>
<dbReference type="AlphaFoldDB" id="A0A8T0N5W2"/>
<evidence type="ECO:0000256" key="3">
    <source>
        <dbReference type="ARBA" id="ARBA00022617"/>
    </source>
</evidence>
<feature type="binding site" description="axial binding residue" evidence="8">
    <location>
        <position position="500"/>
    </location>
    <ligand>
        <name>heme</name>
        <dbReference type="ChEBI" id="CHEBI:30413"/>
    </ligand>
    <ligandPart>
        <name>Fe</name>
        <dbReference type="ChEBI" id="CHEBI:18248"/>
    </ligandPart>
</feature>
<accession>A0A8T0N5W2</accession>
<dbReference type="Pfam" id="PF00067">
    <property type="entry name" value="p450"/>
    <property type="match status" value="1"/>
</dbReference>
<evidence type="ECO:0000313" key="12">
    <source>
        <dbReference type="Proteomes" id="UP000823388"/>
    </source>
</evidence>
<evidence type="ECO:0000256" key="10">
    <source>
        <dbReference type="SAM" id="Phobius"/>
    </source>
</evidence>
<evidence type="ECO:0000313" key="11">
    <source>
        <dbReference type="EMBL" id="KAG2543702.1"/>
    </source>
</evidence>
<dbReference type="PROSITE" id="PS00086">
    <property type="entry name" value="CYTOCHROME_P450"/>
    <property type="match status" value="1"/>
</dbReference>
<comment type="cofactor">
    <cofactor evidence="1 8">
        <name>heme</name>
        <dbReference type="ChEBI" id="CHEBI:30413"/>
    </cofactor>
</comment>
<keyword evidence="10" id="KW-0472">Membrane</keyword>
<evidence type="ECO:0000256" key="6">
    <source>
        <dbReference type="ARBA" id="ARBA00023004"/>
    </source>
</evidence>
<dbReference type="InterPro" id="IPR017972">
    <property type="entry name" value="Cyt_P450_CS"/>
</dbReference>
<feature type="transmembrane region" description="Helical" evidence="10">
    <location>
        <begin position="34"/>
        <end position="54"/>
    </location>
</feature>
<dbReference type="PRINTS" id="PR00385">
    <property type="entry name" value="P450"/>
</dbReference>
<keyword evidence="4 8" id="KW-0479">Metal-binding</keyword>
<dbReference type="InterPro" id="IPR036396">
    <property type="entry name" value="Cyt_P450_sf"/>
</dbReference>
<organism evidence="11 12">
    <name type="scientific">Panicum virgatum</name>
    <name type="common">Blackwell switchgrass</name>
    <dbReference type="NCBI Taxonomy" id="38727"/>
    <lineage>
        <taxon>Eukaryota</taxon>
        <taxon>Viridiplantae</taxon>
        <taxon>Streptophyta</taxon>
        <taxon>Embryophyta</taxon>
        <taxon>Tracheophyta</taxon>
        <taxon>Spermatophyta</taxon>
        <taxon>Magnoliopsida</taxon>
        <taxon>Liliopsida</taxon>
        <taxon>Poales</taxon>
        <taxon>Poaceae</taxon>
        <taxon>PACMAD clade</taxon>
        <taxon>Panicoideae</taxon>
        <taxon>Panicodae</taxon>
        <taxon>Paniceae</taxon>
        <taxon>Panicinae</taxon>
        <taxon>Panicum</taxon>
        <taxon>Panicum sect. Hiantes</taxon>
    </lineage>
</organism>
<gene>
    <name evidence="11" type="ORF">PVAP13_9NG768000</name>
</gene>
<dbReference type="OrthoDB" id="1055148at2759"/>
<keyword evidence="3 8" id="KW-0349">Heme</keyword>
<keyword evidence="10" id="KW-0812">Transmembrane</keyword>
<dbReference type="Proteomes" id="UP000823388">
    <property type="component" value="Chromosome 9N"/>
</dbReference>
<reference evidence="11" key="1">
    <citation type="submission" date="2020-05" db="EMBL/GenBank/DDBJ databases">
        <title>WGS assembly of Panicum virgatum.</title>
        <authorList>
            <person name="Lovell J.T."/>
            <person name="Jenkins J."/>
            <person name="Shu S."/>
            <person name="Juenger T.E."/>
            <person name="Schmutz J."/>
        </authorList>
    </citation>
    <scope>NUCLEOTIDE SEQUENCE</scope>
    <source>
        <strain evidence="11">AP13</strain>
    </source>
</reference>
<dbReference type="PRINTS" id="PR00463">
    <property type="entry name" value="EP450I"/>
</dbReference>
<dbReference type="PANTHER" id="PTHR47946:SF27">
    <property type="entry name" value="OS03G0134500 PROTEIN"/>
    <property type="match status" value="1"/>
</dbReference>
<protein>
    <submittedName>
        <fullName evidence="11">Uncharacterized protein</fullName>
    </submittedName>
</protein>
<dbReference type="PANTHER" id="PTHR47946">
    <property type="entry name" value="CYTOCHROME P450 78A7-RELATED"/>
    <property type="match status" value="1"/>
</dbReference>
<comment type="similarity">
    <text evidence="2 9">Belongs to the cytochrome P450 family.</text>
</comment>
<dbReference type="EMBL" id="CM029054">
    <property type="protein sequence ID" value="KAG2543702.1"/>
    <property type="molecule type" value="Genomic_DNA"/>
</dbReference>
<keyword evidence="6 8" id="KW-0408">Iron</keyword>